<name>A0A6A4NCK9_LUPAL</name>
<evidence type="ECO:0000313" key="6">
    <source>
        <dbReference type="Proteomes" id="UP000447434"/>
    </source>
</evidence>
<evidence type="ECO:0000313" key="5">
    <source>
        <dbReference type="EMBL" id="KAE9584368.1"/>
    </source>
</evidence>
<dbReference type="AlphaFoldDB" id="A0A6A4NCK9"/>
<dbReference type="OrthoDB" id="1681109at2759"/>
<dbReference type="Gene3D" id="3.40.640.10">
    <property type="entry name" value="Type I PLP-dependent aspartate aminotransferase-like (Major domain)"/>
    <property type="match status" value="1"/>
</dbReference>
<organism evidence="5 6">
    <name type="scientific">Lupinus albus</name>
    <name type="common">White lupine</name>
    <name type="synonym">Lupinus termis</name>
    <dbReference type="NCBI Taxonomy" id="3870"/>
    <lineage>
        <taxon>Eukaryota</taxon>
        <taxon>Viridiplantae</taxon>
        <taxon>Streptophyta</taxon>
        <taxon>Embryophyta</taxon>
        <taxon>Tracheophyta</taxon>
        <taxon>Spermatophyta</taxon>
        <taxon>Magnoliopsida</taxon>
        <taxon>eudicotyledons</taxon>
        <taxon>Gunneridae</taxon>
        <taxon>Pentapetalae</taxon>
        <taxon>rosids</taxon>
        <taxon>fabids</taxon>
        <taxon>Fabales</taxon>
        <taxon>Fabaceae</taxon>
        <taxon>Papilionoideae</taxon>
        <taxon>50 kb inversion clade</taxon>
        <taxon>genistoids sensu lato</taxon>
        <taxon>core genistoids</taxon>
        <taxon>Genisteae</taxon>
        <taxon>Lupinus</taxon>
    </lineage>
</organism>
<dbReference type="GO" id="GO:0005737">
    <property type="term" value="C:cytoplasm"/>
    <property type="evidence" value="ECO:0007669"/>
    <property type="project" value="TreeGrafter"/>
</dbReference>
<dbReference type="SUPFAM" id="SSF53383">
    <property type="entry name" value="PLP-dependent transferases"/>
    <property type="match status" value="1"/>
</dbReference>
<dbReference type="PANTHER" id="PTHR43807:SF20">
    <property type="entry name" value="FI04487P"/>
    <property type="match status" value="1"/>
</dbReference>
<comment type="caution">
    <text evidence="5">The sequence shown here is derived from an EMBL/GenBank/DDBJ whole genome shotgun (WGS) entry which is preliminary data.</text>
</comment>
<keyword evidence="2" id="KW-0032">Aminotransferase</keyword>
<geneLocation type="mitochondrion" evidence="5"/>
<dbReference type="GO" id="GO:0016212">
    <property type="term" value="F:kynurenine-oxoglutarate transaminase activity"/>
    <property type="evidence" value="ECO:0007669"/>
    <property type="project" value="TreeGrafter"/>
</dbReference>
<keyword evidence="4" id="KW-0663">Pyridoxal phosphate</keyword>
<dbReference type="Proteomes" id="UP000447434">
    <property type="component" value="Unassembled WGS sequence"/>
</dbReference>
<evidence type="ECO:0000256" key="2">
    <source>
        <dbReference type="ARBA" id="ARBA00022576"/>
    </source>
</evidence>
<protein>
    <submittedName>
        <fullName evidence="5">Putative pyridoxal phosphate-dependent transferase</fullName>
    </submittedName>
</protein>
<keyword evidence="3 5" id="KW-0808">Transferase</keyword>
<keyword evidence="6" id="KW-1185">Reference proteome</keyword>
<comment type="cofactor">
    <cofactor evidence="1">
        <name>pyridoxal 5'-phosphate</name>
        <dbReference type="ChEBI" id="CHEBI:597326"/>
    </cofactor>
</comment>
<dbReference type="InterPro" id="IPR051326">
    <property type="entry name" value="Kynurenine-oxoglutarate_AT"/>
</dbReference>
<keyword evidence="5" id="KW-0496">Mitochondrion</keyword>
<accession>A0A6A4NCK9</accession>
<dbReference type="PANTHER" id="PTHR43807">
    <property type="entry name" value="FI04487P"/>
    <property type="match status" value="1"/>
</dbReference>
<sequence>MSHKPWSGFPNFDGPEFVKDAAVQAIKDGKNQYARGYGIPDLNIAIADRFKKDTGLEVDPEKELLLQMVALKQLLQLC</sequence>
<evidence type="ECO:0000256" key="3">
    <source>
        <dbReference type="ARBA" id="ARBA00022679"/>
    </source>
</evidence>
<dbReference type="InterPro" id="IPR015421">
    <property type="entry name" value="PyrdxlP-dep_Trfase_major"/>
</dbReference>
<dbReference type="EMBL" id="WOCE01000046">
    <property type="protein sequence ID" value="KAE9584368.1"/>
    <property type="molecule type" value="Genomic_DNA"/>
</dbReference>
<evidence type="ECO:0000256" key="1">
    <source>
        <dbReference type="ARBA" id="ARBA00001933"/>
    </source>
</evidence>
<reference evidence="6" key="1">
    <citation type="journal article" date="2020" name="Nat. Commun.">
        <title>Genome sequence of the cluster root forming white lupin.</title>
        <authorList>
            <person name="Hufnagel B."/>
            <person name="Marques A."/>
            <person name="Soriano A."/>
            <person name="Marques L."/>
            <person name="Divol F."/>
            <person name="Doumas P."/>
            <person name="Sallet E."/>
            <person name="Mancinotti D."/>
            <person name="Carrere S."/>
            <person name="Marande W."/>
            <person name="Arribat S."/>
            <person name="Keller J."/>
            <person name="Huneau C."/>
            <person name="Blein T."/>
            <person name="Aime D."/>
            <person name="Laguerre M."/>
            <person name="Taylor J."/>
            <person name="Schubert V."/>
            <person name="Nelson M."/>
            <person name="Geu-Flores F."/>
            <person name="Crespi M."/>
            <person name="Gallardo-Guerrero K."/>
            <person name="Delaux P.-M."/>
            <person name="Salse J."/>
            <person name="Berges H."/>
            <person name="Guyot R."/>
            <person name="Gouzy J."/>
            <person name="Peret B."/>
        </authorList>
    </citation>
    <scope>NUCLEOTIDE SEQUENCE [LARGE SCALE GENOMIC DNA]</scope>
    <source>
        <strain evidence="6">cv. Amiga</strain>
    </source>
</reference>
<evidence type="ECO:0000256" key="4">
    <source>
        <dbReference type="ARBA" id="ARBA00022898"/>
    </source>
</evidence>
<proteinExistence type="predicted"/>
<dbReference type="InterPro" id="IPR015424">
    <property type="entry name" value="PyrdxlP-dep_Trfase"/>
</dbReference>
<gene>
    <name evidence="5" type="ORF">Lalb_Chr00c21g0406171</name>
</gene>